<evidence type="ECO:0000313" key="1">
    <source>
        <dbReference type="EnsemblProtists" id="HpaP800691"/>
    </source>
</evidence>
<reference evidence="2" key="1">
    <citation type="journal article" date="2010" name="Science">
        <title>Signatures of adaptation to obligate biotrophy in the Hyaloperonospora arabidopsidis genome.</title>
        <authorList>
            <person name="Baxter L."/>
            <person name="Tripathy S."/>
            <person name="Ishaque N."/>
            <person name="Boot N."/>
            <person name="Cabral A."/>
            <person name="Kemen E."/>
            <person name="Thines M."/>
            <person name="Ah-Fong A."/>
            <person name="Anderson R."/>
            <person name="Badejoko W."/>
            <person name="Bittner-Eddy P."/>
            <person name="Boore J.L."/>
            <person name="Chibucos M.C."/>
            <person name="Coates M."/>
            <person name="Dehal P."/>
            <person name="Delehaunty K."/>
            <person name="Dong S."/>
            <person name="Downton P."/>
            <person name="Dumas B."/>
            <person name="Fabro G."/>
            <person name="Fronick C."/>
            <person name="Fuerstenberg S.I."/>
            <person name="Fulton L."/>
            <person name="Gaulin E."/>
            <person name="Govers F."/>
            <person name="Hughes L."/>
            <person name="Humphray S."/>
            <person name="Jiang R.H."/>
            <person name="Judelson H."/>
            <person name="Kamoun S."/>
            <person name="Kyung K."/>
            <person name="Meijer H."/>
            <person name="Minx P."/>
            <person name="Morris P."/>
            <person name="Nelson J."/>
            <person name="Phuntumart V."/>
            <person name="Qutob D."/>
            <person name="Rehmany A."/>
            <person name="Rougon-Cardoso A."/>
            <person name="Ryden P."/>
            <person name="Torto-Alalibo T."/>
            <person name="Studholme D."/>
            <person name="Wang Y."/>
            <person name="Win J."/>
            <person name="Wood J."/>
            <person name="Clifton S.W."/>
            <person name="Rogers J."/>
            <person name="Van den Ackerveken G."/>
            <person name="Jones J.D."/>
            <person name="McDowell J.M."/>
            <person name="Beynon J."/>
            <person name="Tyler B.M."/>
        </authorList>
    </citation>
    <scope>NUCLEOTIDE SEQUENCE [LARGE SCALE GENOMIC DNA]</scope>
    <source>
        <strain evidence="2">Emoy2</strain>
    </source>
</reference>
<organism evidence="1 2">
    <name type="scientific">Hyaloperonospora arabidopsidis (strain Emoy2)</name>
    <name type="common">Downy mildew agent</name>
    <name type="synonym">Peronospora arabidopsidis</name>
    <dbReference type="NCBI Taxonomy" id="559515"/>
    <lineage>
        <taxon>Eukaryota</taxon>
        <taxon>Sar</taxon>
        <taxon>Stramenopiles</taxon>
        <taxon>Oomycota</taxon>
        <taxon>Peronosporomycetes</taxon>
        <taxon>Peronosporales</taxon>
        <taxon>Peronosporaceae</taxon>
        <taxon>Hyaloperonospora</taxon>
    </lineage>
</organism>
<accession>M4B343</accession>
<dbReference type="InParanoid" id="M4B343"/>
<keyword evidence="2" id="KW-1185">Reference proteome</keyword>
<dbReference type="Proteomes" id="UP000011713">
    <property type="component" value="Unassembled WGS sequence"/>
</dbReference>
<dbReference type="VEuPathDB" id="FungiDB:HpaG800691"/>
<reference evidence="1" key="2">
    <citation type="submission" date="2015-06" db="UniProtKB">
        <authorList>
            <consortium name="EnsemblProtists"/>
        </authorList>
    </citation>
    <scope>IDENTIFICATION</scope>
    <source>
        <strain evidence="1">Emoy2</strain>
    </source>
</reference>
<evidence type="ECO:0000313" key="2">
    <source>
        <dbReference type="Proteomes" id="UP000011713"/>
    </source>
</evidence>
<sequence>MCGRRDDSIRRSSERQKIYIVATLLDPCQKHRLQNFGILNECLAQGLEELKKYMMRNQNDPYADNFNLEDLVNVKFDKYTGYKESRNITTVGPKGECFSDWAQHCAYDASIKQNHFIQDNTLR</sequence>
<name>M4B343_HYAAE</name>
<dbReference type="EnsemblProtists" id="HpaT800691">
    <property type="protein sequence ID" value="HpaP800691"/>
    <property type="gene ID" value="HpaG800691"/>
</dbReference>
<dbReference type="HOGENOM" id="CLU_2019657_0_0_1"/>
<proteinExistence type="predicted"/>
<dbReference type="EMBL" id="JH598094">
    <property type="status" value="NOT_ANNOTATED_CDS"/>
    <property type="molecule type" value="Genomic_DNA"/>
</dbReference>
<dbReference type="AlphaFoldDB" id="M4B343"/>
<protein>
    <submittedName>
        <fullName evidence="1">Uncharacterized protein</fullName>
    </submittedName>
</protein>